<accession>A0A4V2JY67</accession>
<keyword evidence="2" id="KW-1185">Reference proteome</keyword>
<evidence type="ECO:0000313" key="1">
    <source>
        <dbReference type="EMBL" id="TBU19963.1"/>
    </source>
</evidence>
<comment type="caution">
    <text evidence="1">The sequence shown here is derived from an EMBL/GenBank/DDBJ whole genome shotgun (WGS) entry which is preliminary data.</text>
</comment>
<dbReference type="EMBL" id="PITK01000162">
    <property type="protein sequence ID" value="TBU19963.1"/>
    <property type="molecule type" value="Genomic_DNA"/>
</dbReference>
<dbReference type="OrthoDB" id="2194416at2759"/>
<proteinExistence type="predicted"/>
<dbReference type="Proteomes" id="UP000292282">
    <property type="component" value="Unassembled WGS sequence"/>
</dbReference>
<reference evidence="1 2" key="1">
    <citation type="submission" date="2017-12" db="EMBL/GenBank/DDBJ databases">
        <authorList>
            <person name="Pombert J.-F."/>
            <person name="Haag K.L."/>
            <person name="Ebert D."/>
        </authorList>
    </citation>
    <scope>NUCLEOTIDE SEQUENCE [LARGE SCALE GENOMIC DNA]</scope>
    <source>
        <strain evidence="1">IL-G-3</strain>
    </source>
</reference>
<dbReference type="VEuPathDB" id="MicrosporidiaDB:CWI38_0162p0020"/>
<gene>
    <name evidence="1" type="ORF">CWI38_0162p0020</name>
</gene>
<protein>
    <submittedName>
        <fullName evidence="1">Uncharacterized protein</fullName>
    </submittedName>
</protein>
<dbReference type="AlphaFoldDB" id="A0A4V2JY67"/>
<sequence length="68" mass="8226">MVNIRPRDETVFCYIQDRIYSGCKKFWHLATPCEKMLENDCIRQYNEVFLNVYAKIRVDTKETTDLKM</sequence>
<evidence type="ECO:0000313" key="2">
    <source>
        <dbReference type="Proteomes" id="UP000292282"/>
    </source>
</evidence>
<organism evidence="1 2">
    <name type="scientific">Hamiltosporidium tvaerminnensis</name>
    <dbReference type="NCBI Taxonomy" id="1176355"/>
    <lineage>
        <taxon>Eukaryota</taxon>
        <taxon>Fungi</taxon>
        <taxon>Fungi incertae sedis</taxon>
        <taxon>Microsporidia</taxon>
        <taxon>Dubosqiidae</taxon>
        <taxon>Hamiltosporidium</taxon>
    </lineage>
</organism>
<name>A0A4V2JY67_9MICR</name>